<proteinExistence type="predicted"/>
<dbReference type="InterPro" id="IPR021953">
    <property type="entry name" value="DUF3570"/>
</dbReference>
<organism evidence="2">
    <name type="scientific">hydrothermal vent metagenome</name>
    <dbReference type="NCBI Taxonomy" id="652676"/>
    <lineage>
        <taxon>unclassified sequences</taxon>
        <taxon>metagenomes</taxon>
        <taxon>ecological metagenomes</taxon>
    </lineage>
</organism>
<dbReference type="AlphaFoldDB" id="A0A3B0WA91"/>
<dbReference type="Pfam" id="PF12094">
    <property type="entry name" value="DUF3570"/>
    <property type="match status" value="1"/>
</dbReference>
<name>A0A3B0WA91_9ZZZZ</name>
<reference evidence="2" key="1">
    <citation type="submission" date="2018-06" db="EMBL/GenBank/DDBJ databases">
        <authorList>
            <person name="Zhirakovskaya E."/>
        </authorList>
    </citation>
    <scope>NUCLEOTIDE SEQUENCE</scope>
</reference>
<gene>
    <name evidence="2" type="ORF">MNBD_DELTA03-1639</name>
</gene>
<feature type="non-terminal residue" evidence="2">
    <location>
        <position position="249"/>
    </location>
</feature>
<sequence length="249" mass="26625">MKHIKKELTVATCTLLSQAPTNVHALENAWELDSSYLYYSEADDRVSVNKYAVQAGGDVSDRDRVSLTAVLDTMSGATPSGAVKKSTPSFTGASGGGSGSTGSSTGALAKFSDTRAGMALSWAHTHENNWELVYGGAVSIENDYESFNGSFVVNKETASKAYRFTLGLSVTADTIFRVGTSQTPEPLTKISDERFFGEGEKDTTDIIAGVTHVINRRTVAQLNLSYSISNGYLTDPYKVFSVVDKATGK</sequence>
<evidence type="ECO:0000256" key="1">
    <source>
        <dbReference type="SAM" id="MobiDB-lite"/>
    </source>
</evidence>
<dbReference type="EMBL" id="UOEX01000345">
    <property type="protein sequence ID" value="VAW40634.1"/>
    <property type="molecule type" value="Genomic_DNA"/>
</dbReference>
<evidence type="ECO:0000313" key="2">
    <source>
        <dbReference type="EMBL" id="VAW40634.1"/>
    </source>
</evidence>
<accession>A0A3B0WA91</accession>
<protein>
    <submittedName>
        <fullName evidence="2">Uncharacterized protein</fullName>
    </submittedName>
</protein>
<feature type="region of interest" description="Disordered" evidence="1">
    <location>
        <begin position="77"/>
        <end position="104"/>
    </location>
</feature>